<dbReference type="Gene3D" id="1.25.40.10">
    <property type="entry name" value="Tetratricopeptide repeat domain"/>
    <property type="match status" value="1"/>
</dbReference>
<dbReference type="GeneID" id="112462943"/>
<protein>
    <submittedName>
        <fullName evidence="2">Uncharacterized protein LOC112462943</fullName>
    </submittedName>
</protein>
<evidence type="ECO:0000313" key="1">
    <source>
        <dbReference type="Proteomes" id="UP000504618"/>
    </source>
</evidence>
<evidence type="ECO:0000313" key="2">
    <source>
        <dbReference type="RefSeq" id="XP_024884805.1"/>
    </source>
</evidence>
<dbReference type="RefSeq" id="XP_024884805.1">
    <property type="nucleotide sequence ID" value="XM_025029037.1"/>
</dbReference>
<proteinExistence type="predicted"/>
<dbReference type="PANTHER" id="PTHR46321">
    <property type="entry name" value="KIF1-BINDING PROTEIN"/>
    <property type="match status" value="1"/>
</dbReference>
<dbReference type="SUPFAM" id="SSF48452">
    <property type="entry name" value="TPR-like"/>
    <property type="match status" value="1"/>
</dbReference>
<reference evidence="2" key="1">
    <citation type="submission" date="2025-08" db="UniProtKB">
        <authorList>
            <consortium name="RefSeq"/>
        </authorList>
    </citation>
    <scope>IDENTIFICATION</scope>
    <source>
        <tissue evidence="2">Whole body</tissue>
    </source>
</reference>
<dbReference type="Pfam" id="PF13181">
    <property type="entry name" value="TPR_8"/>
    <property type="match status" value="1"/>
</dbReference>
<dbReference type="OrthoDB" id="409897at2759"/>
<dbReference type="Proteomes" id="UP000504618">
    <property type="component" value="Unplaced"/>
</dbReference>
<keyword evidence="1" id="KW-1185">Reference proteome</keyword>
<gene>
    <name evidence="2" type="primary">LOC112462943</name>
</gene>
<accession>A0A6J1QVY2</accession>
<dbReference type="InterPro" id="IPR011990">
    <property type="entry name" value="TPR-like_helical_dom_sf"/>
</dbReference>
<dbReference type="AlphaFoldDB" id="A0A6J1QVY2"/>
<organism evidence="1 2">
    <name type="scientific">Temnothorax curvispinosus</name>
    <dbReference type="NCBI Taxonomy" id="300111"/>
    <lineage>
        <taxon>Eukaryota</taxon>
        <taxon>Metazoa</taxon>
        <taxon>Ecdysozoa</taxon>
        <taxon>Arthropoda</taxon>
        <taxon>Hexapoda</taxon>
        <taxon>Insecta</taxon>
        <taxon>Pterygota</taxon>
        <taxon>Neoptera</taxon>
        <taxon>Endopterygota</taxon>
        <taxon>Hymenoptera</taxon>
        <taxon>Apocrita</taxon>
        <taxon>Aculeata</taxon>
        <taxon>Formicoidea</taxon>
        <taxon>Formicidae</taxon>
        <taxon>Myrmicinae</taxon>
        <taxon>Temnothorax</taxon>
    </lineage>
</organism>
<sequence>MECLDRIDHSGVKEKYQEVQKVLETPERSWCSHKIHEKKKKAVGILMEILEALAHCKEPLCTVVAAITHLNIGLLQADLRDLGLAKEYFRKCIDLLDDTEDSKLTPEGILPAISANNELGIVYAVEGLFEEAKDFFKQAEGLYVKFTEDVGLEPVHMTIMNIVGLTGIERDLCANSILEKLHESTLYNLCINDAVSPPQIGR</sequence>
<dbReference type="InterPro" id="IPR019734">
    <property type="entry name" value="TPR_rpt"/>
</dbReference>
<dbReference type="PANTHER" id="PTHR46321:SF1">
    <property type="entry name" value="KIF-BINDING PROTEIN"/>
    <property type="match status" value="1"/>
</dbReference>
<name>A0A6J1QVY2_9HYME</name>
<dbReference type="SMART" id="SM00028">
    <property type="entry name" value="TPR"/>
    <property type="match status" value="2"/>
</dbReference>